<reference evidence="18" key="1">
    <citation type="submission" date="2019-10" db="EMBL/GenBank/DDBJ databases">
        <title>Lacipirellula parvula gen. nov., sp. nov., representing a lineage of planctomycetes widespread in freshwater anoxic habitats, and description of the family Lacipirellulaceae.</title>
        <authorList>
            <person name="Dedysh S.N."/>
            <person name="Kulichevskaya I.S."/>
            <person name="Beletsky A.V."/>
            <person name="Rakitin A.L."/>
            <person name="Mardanov A.V."/>
            <person name="Ivanova A.A."/>
            <person name="Saltykova V.X."/>
            <person name="Rijpstra W.I.C."/>
            <person name="Sinninghe Damste J.S."/>
            <person name="Ravin N.V."/>
        </authorList>
    </citation>
    <scope>NUCLEOTIDE SEQUENCE [LARGE SCALE GENOMIC DNA]</scope>
    <source>
        <strain evidence="18">PX69</strain>
    </source>
</reference>
<gene>
    <name evidence="17" type="ORF">PLANPX_0772</name>
</gene>
<name>A0A5K7X3Q9_9BACT</name>
<dbReference type="GO" id="GO:0020037">
    <property type="term" value="F:heme binding"/>
    <property type="evidence" value="ECO:0007669"/>
    <property type="project" value="InterPro"/>
</dbReference>
<evidence type="ECO:0000256" key="12">
    <source>
        <dbReference type="ARBA" id="ARBA00073576"/>
    </source>
</evidence>
<accession>A0A5K7X3Q9</accession>
<evidence type="ECO:0000313" key="18">
    <source>
        <dbReference type="Proteomes" id="UP000326837"/>
    </source>
</evidence>
<dbReference type="InterPro" id="IPR004852">
    <property type="entry name" value="Di-haem_cyt_c_peroxidsae"/>
</dbReference>
<comment type="subcellular location">
    <subcellularLocation>
        <location evidence="1">Periplasm</location>
    </subcellularLocation>
</comment>
<dbReference type="GO" id="GO:0046872">
    <property type="term" value="F:metal ion binding"/>
    <property type="evidence" value="ECO:0007669"/>
    <property type="project" value="UniProtKB-KW"/>
</dbReference>
<protein>
    <recommendedName>
        <fullName evidence="12">Methylamine utilization protein MauG</fullName>
    </recommendedName>
</protein>
<evidence type="ECO:0000256" key="14">
    <source>
        <dbReference type="SAM" id="MobiDB-lite"/>
    </source>
</evidence>
<dbReference type="Gene3D" id="1.10.760.10">
    <property type="entry name" value="Cytochrome c-like domain"/>
    <property type="match status" value="2"/>
</dbReference>
<feature type="chain" id="PRO_5024820393" description="Methylamine utilization protein MauG" evidence="15">
    <location>
        <begin position="22"/>
        <end position="438"/>
    </location>
</feature>
<organism evidence="17 18">
    <name type="scientific">Lacipirellula parvula</name>
    <dbReference type="NCBI Taxonomy" id="2650471"/>
    <lineage>
        <taxon>Bacteria</taxon>
        <taxon>Pseudomonadati</taxon>
        <taxon>Planctomycetota</taxon>
        <taxon>Planctomycetia</taxon>
        <taxon>Pirellulales</taxon>
        <taxon>Lacipirellulaceae</taxon>
        <taxon>Lacipirellula</taxon>
    </lineage>
</organism>
<evidence type="ECO:0000256" key="7">
    <source>
        <dbReference type="ARBA" id="ARBA00022764"/>
    </source>
</evidence>
<dbReference type="InterPro" id="IPR009056">
    <property type="entry name" value="Cyt_c-like_dom"/>
</dbReference>
<keyword evidence="4 13" id="KW-0349">Heme</keyword>
<keyword evidence="7" id="KW-0574">Periplasm</keyword>
<evidence type="ECO:0000256" key="9">
    <source>
        <dbReference type="ARBA" id="ARBA00023002"/>
    </source>
</evidence>
<dbReference type="GO" id="GO:0042597">
    <property type="term" value="C:periplasmic space"/>
    <property type="evidence" value="ECO:0007669"/>
    <property type="project" value="UniProtKB-SubCell"/>
</dbReference>
<evidence type="ECO:0000256" key="10">
    <source>
        <dbReference type="ARBA" id="ARBA00023004"/>
    </source>
</evidence>
<dbReference type="Proteomes" id="UP000326837">
    <property type="component" value="Chromosome"/>
</dbReference>
<feature type="region of interest" description="Disordered" evidence="14">
    <location>
        <begin position="419"/>
        <end position="438"/>
    </location>
</feature>
<evidence type="ECO:0000256" key="8">
    <source>
        <dbReference type="ARBA" id="ARBA00022982"/>
    </source>
</evidence>
<proteinExistence type="predicted"/>
<feature type="signal peptide" evidence="15">
    <location>
        <begin position="1"/>
        <end position="21"/>
    </location>
</feature>
<evidence type="ECO:0000256" key="4">
    <source>
        <dbReference type="ARBA" id="ARBA00022617"/>
    </source>
</evidence>
<dbReference type="SUPFAM" id="SSF46626">
    <property type="entry name" value="Cytochrome c"/>
    <property type="match status" value="2"/>
</dbReference>
<evidence type="ECO:0000256" key="11">
    <source>
        <dbReference type="ARBA" id="ARBA00058991"/>
    </source>
</evidence>
<dbReference type="PANTHER" id="PTHR30600">
    <property type="entry name" value="CYTOCHROME C PEROXIDASE-RELATED"/>
    <property type="match status" value="1"/>
</dbReference>
<evidence type="ECO:0000256" key="5">
    <source>
        <dbReference type="ARBA" id="ARBA00022723"/>
    </source>
</evidence>
<keyword evidence="18" id="KW-1185">Reference proteome</keyword>
<keyword evidence="9 17" id="KW-0560">Oxidoreductase</keyword>
<evidence type="ECO:0000313" key="17">
    <source>
        <dbReference type="EMBL" id="BBO31160.1"/>
    </source>
</evidence>
<keyword evidence="10 13" id="KW-0408">Iron</keyword>
<dbReference type="EMBL" id="AP021861">
    <property type="protein sequence ID" value="BBO31160.1"/>
    <property type="molecule type" value="Genomic_DNA"/>
</dbReference>
<feature type="compositionally biased region" description="Low complexity" evidence="14">
    <location>
        <begin position="19"/>
        <end position="55"/>
    </location>
</feature>
<dbReference type="Pfam" id="PF03150">
    <property type="entry name" value="CCP_MauG"/>
    <property type="match status" value="1"/>
</dbReference>
<dbReference type="KEGG" id="lpav:PLANPX_0772"/>
<dbReference type="AlphaFoldDB" id="A0A5K7X3Q9"/>
<sequence>MRSAALVLSLAVGQASQWANAQAVATPPAPAAEPANAAASESSADDGTTAATPAPQRRPLPPTVLRRLPRRPERTDEERQELAAQLREIYRKTPSTWPAPAVDAGVKWQEIGLLPDVQHPEDNPLTKEKVALGKMLFFDPRVSGSGQMACASCHDPDLGWGDGRTTSFGIDRKPLDRNAPSLMNAAYHTSLFWDGRAESLEDQAKQVLLNQDEMRSAPADLSAKLGAIPGYREKFKEVFGSEEVTIERVTQALACFERTITGGRTPLDHFLKGRKSALSDEAMLGLDLFRREARCMNCHHGPLMSDGEFHEVGLSYYGRKFEDLGRYDVTGEAADVGRFRTPSLRNFKESGPYMHNGLFPTARGVLNMYNVGMPTIRRHAHQLEDPLFPKKSSLLKPLGLNNQDLSDLEAFLEAASEPYLRMRPPELPPAEPQETAAK</sequence>
<comment type="pathway">
    <text evidence="2">One-carbon metabolism; methylamine degradation.</text>
</comment>
<feature type="domain" description="Cytochrome c" evidence="16">
    <location>
        <begin position="128"/>
        <end position="236"/>
    </location>
</feature>
<keyword evidence="17" id="KW-0575">Peroxidase</keyword>
<feature type="compositionally biased region" description="Basic and acidic residues" evidence="14">
    <location>
        <begin position="70"/>
        <end position="81"/>
    </location>
</feature>
<dbReference type="InterPro" id="IPR051395">
    <property type="entry name" value="Cytochrome_c_Peroxidase/MauG"/>
</dbReference>
<keyword evidence="6 15" id="KW-0732">Signal</keyword>
<dbReference type="InterPro" id="IPR036909">
    <property type="entry name" value="Cyt_c-like_dom_sf"/>
</dbReference>
<evidence type="ECO:0000256" key="13">
    <source>
        <dbReference type="PROSITE-ProRule" id="PRU00433"/>
    </source>
</evidence>
<evidence type="ECO:0000256" key="6">
    <source>
        <dbReference type="ARBA" id="ARBA00022729"/>
    </source>
</evidence>
<keyword evidence="5 13" id="KW-0479">Metal-binding</keyword>
<evidence type="ECO:0000256" key="3">
    <source>
        <dbReference type="ARBA" id="ARBA00022448"/>
    </source>
</evidence>
<feature type="domain" description="Cytochrome c" evidence="16">
    <location>
        <begin position="280"/>
        <end position="416"/>
    </location>
</feature>
<comment type="function">
    <text evidence="11">Involved in methylamine metabolism. Essential for the maturation of the beta subunit of MADH, presumably via a step in the biosynthesis of tryptophan tryptophylquinone (TTQ), the cofactor of MADH.</text>
</comment>
<evidence type="ECO:0000256" key="1">
    <source>
        <dbReference type="ARBA" id="ARBA00004418"/>
    </source>
</evidence>
<dbReference type="FunFam" id="1.10.760.10:FF:000019">
    <property type="entry name" value="Di-heme cytochrome C peroxidase"/>
    <property type="match status" value="1"/>
</dbReference>
<keyword evidence="8" id="KW-0249">Electron transport</keyword>
<keyword evidence="3" id="KW-0813">Transport</keyword>
<feature type="region of interest" description="Disordered" evidence="14">
    <location>
        <begin position="19"/>
        <end position="81"/>
    </location>
</feature>
<dbReference type="GO" id="GO:0009055">
    <property type="term" value="F:electron transfer activity"/>
    <property type="evidence" value="ECO:0007669"/>
    <property type="project" value="InterPro"/>
</dbReference>
<evidence type="ECO:0000259" key="16">
    <source>
        <dbReference type="PROSITE" id="PS51007"/>
    </source>
</evidence>
<dbReference type="PROSITE" id="PS51007">
    <property type="entry name" value="CYTC"/>
    <property type="match status" value="2"/>
</dbReference>
<evidence type="ECO:0000256" key="2">
    <source>
        <dbReference type="ARBA" id="ARBA00004856"/>
    </source>
</evidence>
<dbReference type="GO" id="GO:0004130">
    <property type="term" value="F:cytochrome-c peroxidase activity"/>
    <property type="evidence" value="ECO:0007669"/>
    <property type="project" value="TreeGrafter"/>
</dbReference>
<evidence type="ECO:0000256" key="15">
    <source>
        <dbReference type="SAM" id="SignalP"/>
    </source>
</evidence>
<dbReference type="PANTHER" id="PTHR30600:SF10">
    <property type="entry name" value="BLL6722 PROTEIN"/>
    <property type="match status" value="1"/>
</dbReference>